<evidence type="ECO:0000259" key="5">
    <source>
        <dbReference type="PROSITE" id="PS51063"/>
    </source>
</evidence>
<dbReference type="PROSITE" id="PS50042">
    <property type="entry name" value="CNMP_BINDING_3"/>
    <property type="match status" value="1"/>
</dbReference>
<evidence type="ECO:0000256" key="3">
    <source>
        <dbReference type="ARBA" id="ARBA00023163"/>
    </source>
</evidence>
<dbReference type="InterPro" id="IPR014710">
    <property type="entry name" value="RmlC-like_jellyroll"/>
</dbReference>
<dbReference type="EMBL" id="CP017244">
    <property type="protein sequence ID" value="APO78803.1"/>
    <property type="molecule type" value="Genomic_DNA"/>
</dbReference>
<dbReference type="Pfam" id="PF00027">
    <property type="entry name" value="cNMP_binding"/>
    <property type="match status" value="1"/>
</dbReference>
<dbReference type="Gene3D" id="1.10.10.10">
    <property type="entry name" value="Winged helix-like DNA-binding domain superfamily/Winged helix DNA-binding domain"/>
    <property type="match status" value="1"/>
</dbReference>
<feature type="domain" description="HTH crp-type" evidence="5">
    <location>
        <begin position="147"/>
        <end position="220"/>
    </location>
</feature>
<dbReference type="SMART" id="SM00100">
    <property type="entry name" value="cNMP"/>
    <property type="match status" value="1"/>
</dbReference>
<dbReference type="PROSITE" id="PS51063">
    <property type="entry name" value="HTH_CRP_2"/>
    <property type="match status" value="1"/>
</dbReference>
<reference evidence="6 7" key="1">
    <citation type="submission" date="2016-09" db="EMBL/GenBank/DDBJ databases">
        <title>The complete genome sequences of Rhizobium gallicum, symbiovars gallicum and phaseoli, symbionts associated to common bean (Phaseolus vulgaris).</title>
        <authorList>
            <person name="Bustos P."/>
            <person name="Santamaria R.I."/>
            <person name="Perez-Carrascal O.M."/>
            <person name="Juarez S."/>
            <person name="Lozano L."/>
            <person name="Martinez-Flores I."/>
            <person name="Martinez-Romero E."/>
            <person name="Cevallos M."/>
            <person name="Romero D."/>
            <person name="Davila G."/>
            <person name="Gonzalez V."/>
        </authorList>
    </citation>
    <scope>NUCLEOTIDE SEQUENCE [LARGE SCALE GENOMIC DNA]</scope>
    <source>
        <strain evidence="6 7">8C-3</strain>
        <plasmid evidence="7">Plasmid prsp8c3c</plasmid>
    </source>
</reference>
<dbReference type="PRINTS" id="PR00034">
    <property type="entry name" value="HTHCRP"/>
</dbReference>
<dbReference type="CDD" id="cd00038">
    <property type="entry name" value="CAP_ED"/>
    <property type="match status" value="1"/>
</dbReference>
<dbReference type="InterPro" id="IPR000595">
    <property type="entry name" value="cNMP-bd_dom"/>
</dbReference>
<dbReference type="InterPro" id="IPR012318">
    <property type="entry name" value="HTH_CRP"/>
</dbReference>
<dbReference type="SUPFAM" id="SSF46785">
    <property type="entry name" value="Winged helix' DNA-binding domain"/>
    <property type="match status" value="1"/>
</dbReference>
<keyword evidence="2" id="KW-0238">DNA-binding</keyword>
<dbReference type="SMART" id="SM00419">
    <property type="entry name" value="HTH_CRP"/>
    <property type="match status" value="1"/>
</dbReference>
<evidence type="ECO:0000313" key="7">
    <source>
        <dbReference type="Proteomes" id="UP000185109"/>
    </source>
</evidence>
<dbReference type="CDD" id="cd00092">
    <property type="entry name" value="HTH_CRP"/>
    <property type="match status" value="1"/>
</dbReference>
<evidence type="ECO:0000313" key="6">
    <source>
        <dbReference type="EMBL" id="APO78803.1"/>
    </source>
</evidence>
<dbReference type="Proteomes" id="UP000185109">
    <property type="component" value="Plasmid pRsp8C3c"/>
</dbReference>
<feature type="domain" description="Cyclic nucleotide-binding" evidence="4">
    <location>
        <begin position="13"/>
        <end position="102"/>
    </location>
</feature>
<evidence type="ECO:0000256" key="1">
    <source>
        <dbReference type="ARBA" id="ARBA00023015"/>
    </source>
</evidence>
<gene>
    <name evidence="6" type="ORF">AM571_PC01068</name>
</gene>
<proteinExistence type="predicted"/>
<dbReference type="SUPFAM" id="SSF51206">
    <property type="entry name" value="cAMP-binding domain-like"/>
    <property type="match status" value="1"/>
</dbReference>
<dbReference type="AlphaFoldDB" id="A0A1L5PF87"/>
<dbReference type="GO" id="GO:0003677">
    <property type="term" value="F:DNA binding"/>
    <property type="evidence" value="ECO:0007669"/>
    <property type="project" value="UniProtKB-KW"/>
</dbReference>
<keyword evidence="6" id="KW-0614">Plasmid</keyword>
<dbReference type="PANTHER" id="PTHR24567">
    <property type="entry name" value="CRP FAMILY TRANSCRIPTIONAL REGULATORY PROTEIN"/>
    <property type="match status" value="1"/>
</dbReference>
<protein>
    <submittedName>
        <fullName evidence="6">Crp family transcriptional regulator protein</fullName>
    </submittedName>
</protein>
<keyword evidence="3" id="KW-0804">Transcription</keyword>
<geneLocation type="plasmid" evidence="7">
    <name>prsp8c3c</name>
</geneLocation>
<dbReference type="GO" id="GO:0003700">
    <property type="term" value="F:DNA-binding transcription factor activity"/>
    <property type="evidence" value="ECO:0007669"/>
    <property type="project" value="TreeGrafter"/>
</dbReference>
<keyword evidence="1" id="KW-0805">Transcription regulation</keyword>
<dbReference type="InterPro" id="IPR036388">
    <property type="entry name" value="WH-like_DNA-bd_sf"/>
</dbReference>
<accession>A0A1L5PF87</accession>
<dbReference type="GO" id="GO:0005829">
    <property type="term" value="C:cytosol"/>
    <property type="evidence" value="ECO:0007669"/>
    <property type="project" value="TreeGrafter"/>
</dbReference>
<evidence type="ECO:0000256" key="2">
    <source>
        <dbReference type="ARBA" id="ARBA00023125"/>
    </source>
</evidence>
<organism evidence="6 7">
    <name type="scientific">Rhizobium etli 8C-3</name>
    <dbReference type="NCBI Taxonomy" id="538025"/>
    <lineage>
        <taxon>Bacteria</taxon>
        <taxon>Pseudomonadati</taxon>
        <taxon>Pseudomonadota</taxon>
        <taxon>Alphaproteobacteria</taxon>
        <taxon>Hyphomicrobiales</taxon>
        <taxon>Rhizobiaceae</taxon>
        <taxon>Rhizobium/Agrobacterium group</taxon>
        <taxon>Rhizobium</taxon>
    </lineage>
</organism>
<dbReference type="InterPro" id="IPR036390">
    <property type="entry name" value="WH_DNA-bd_sf"/>
</dbReference>
<dbReference type="Gene3D" id="2.60.120.10">
    <property type="entry name" value="Jelly Rolls"/>
    <property type="match status" value="1"/>
</dbReference>
<evidence type="ECO:0000259" key="4">
    <source>
        <dbReference type="PROSITE" id="PS50042"/>
    </source>
</evidence>
<dbReference type="Pfam" id="PF13545">
    <property type="entry name" value="HTH_Crp_2"/>
    <property type="match status" value="1"/>
</dbReference>
<name>A0A1L5PF87_RHIET</name>
<dbReference type="PANTHER" id="PTHR24567:SF28">
    <property type="entry name" value="LISTERIOLYSIN REGULATORY PROTEIN"/>
    <property type="match status" value="1"/>
</dbReference>
<dbReference type="InterPro" id="IPR018490">
    <property type="entry name" value="cNMP-bd_dom_sf"/>
</dbReference>
<dbReference type="InterPro" id="IPR050397">
    <property type="entry name" value="Env_Response_Regulators"/>
</dbReference>
<dbReference type="RefSeq" id="WP_074064620.1">
    <property type="nucleotide sequence ID" value="NZ_CP017244.1"/>
</dbReference>
<sequence>MKIDRAVLKSLPLFDRMTDSDLDAMVEHAVSRRVAQGDAVFEQGAPARFFFLLLHGRLKVTQITADGQQIIVRVVHPGDLFGFARALQRSDYPGTAIAAAESLTLSWPTDLWPQFVEQNPRLAVTAMQTIGQRLEEAHTRIREMSTEEVERRVAHAVLRLSKQAGKQEGDGIRIDFPISRQDIAEMTGTTLHTVSRILSAWEAKGLVEGGRQKLLVCDYRKLLILADGGRE</sequence>